<keyword evidence="6" id="KW-1185">Reference proteome</keyword>
<protein>
    <recommendedName>
        <fullName evidence="7">Major royal jelly protein</fullName>
    </recommendedName>
</protein>
<dbReference type="RefSeq" id="XP_022508667.1">
    <property type="nucleotide sequence ID" value="XM_022659037.1"/>
</dbReference>
<name>A0A177EXF5_9EURO</name>
<dbReference type="OrthoDB" id="7776143at2759"/>
<dbReference type="InterPro" id="IPR017996">
    <property type="entry name" value="MRJP/yellow-related"/>
</dbReference>
<keyword evidence="3" id="KW-0964">Secreted</keyword>
<reference evidence="5 6" key="1">
    <citation type="submission" date="2016-03" db="EMBL/GenBank/DDBJ databases">
        <title>Draft genome sequence of the Fonsecaea monophora CBS 269.37.</title>
        <authorList>
            <person name="Bombassaro A."/>
            <person name="Vinicius W.A."/>
            <person name="De Hoog S."/>
            <person name="Sun J."/>
            <person name="Souza E.M."/>
            <person name="Raittz R.T."/>
            <person name="Costa F."/>
            <person name="Leao A.C."/>
            <person name="Tadra-Sfeir M.Z."/>
            <person name="Baura V."/>
            <person name="Balsanelli E."/>
            <person name="Pedrosa F.O."/>
            <person name="Moreno L.F."/>
            <person name="Steffens M.B."/>
            <person name="Xi L."/>
            <person name="Bocca A.L."/>
            <person name="Felipe M.S."/>
            <person name="Teixeira M."/>
            <person name="Telles Filho F.Q."/>
            <person name="Azevedo C.M."/>
            <person name="Gomes R."/>
            <person name="Vicente V.A."/>
        </authorList>
    </citation>
    <scope>NUCLEOTIDE SEQUENCE [LARGE SCALE GENOMIC DNA]</scope>
    <source>
        <strain evidence="5 6">CBS 269.37</strain>
    </source>
</reference>
<dbReference type="SUPFAM" id="SSF101898">
    <property type="entry name" value="NHL repeat"/>
    <property type="match status" value="1"/>
</dbReference>
<organism evidence="5 6">
    <name type="scientific">Fonsecaea monophora</name>
    <dbReference type="NCBI Taxonomy" id="254056"/>
    <lineage>
        <taxon>Eukaryota</taxon>
        <taxon>Fungi</taxon>
        <taxon>Dikarya</taxon>
        <taxon>Ascomycota</taxon>
        <taxon>Pezizomycotina</taxon>
        <taxon>Eurotiomycetes</taxon>
        <taxon>Chaetothyriomycetidae</taxon>
        <taxon>Chaetothyriales</taxon>
        <taxon>Herpotrichiellaceae</taxon>
        <taxon>Fonsecaea</taxon>
    </lineage>
</organism>
<dbReference type="EMBL" id="LVKK01000085">
    <property type="protein sequence ID" value="OAG36715.1"/>
    <property type="molecule type" value="Genomic_DNA"/>
</dbReference>
<comment type="similarity">
    <text evidence="2">Belongs to the major royal jelly protein family.</text>
</comment>
<evidence type="ECO:0008006" key="7">
    <source>
        <dbReference type="Google" id="ProtNLM"/>
    </source>
</evidence>
<evidence type="ECO:0000256" key="3">
    <source>
        <dbReference type="ARBA" id="ARBA00022525"/>
    </source>
</evidence>
<evidence type="ECO:0000256" key="2">
    <source>
        <dbReference type="ARBA" id="ARBA00009127"/>
    </source>
</evidence>
<proteinExistence type="inferred from homology"/>
<dbReference type="GeneID" id="34604237"/>
<accession>A0A177EXF5</accession>
<feature type="signal peptide" evidence="4">
    <location>
        <begin position="1"/>
        <end position="19"/>
    </location>
</feature>
<gene>
    <name evidence="5" type="ORF">AYO21_09099</name>
</gene>
<dbReference type="Gene3D" id="2.120.10.30">
    <property type="entry name" value="TolB, C-terminal domain"/>
    <property type="match status" value="1"/>
</dbReference>
<evidence type="ECO:0000256" key="4">
    <source>
        <dbReference type="SAM" id="SignalP"/>
    </source>
</evidence>
<dbReference type="PANTHER" id="PTHR10009">
    <property type="entry name" value="PROTEIN YELLOW-RELATED"/>
    <property type="match status" value="1"/>
</dbReference>
<comment type="caution">
    <text evidence="5">The sequence shown here is derived from an EMBL/GenBank/DDBJ whole genome shotgun (WGS) entry which is preliminary data.</text>
</comment>
<dbReference type="AlphaFoldDB" id="A0A177EXF5"/>
<evidence type="ECO:0000256" key="1">
    <source>
        <dbReference type="ARBA" id="ARBA00004613"/>
    </source>
</evidence>
<dbReference type="GO" id="GO:0005576">
    <property type="term" value="C:extracellular region"/>
    <property type="evidence" value="ECO:0007669"/>
    <property type="project" value="UniProtKB-SubCell"/>
</dbReference>
<comment type="subcellular location">
    <subcellularLocation>
        <location evidence="1">Secreted</location>
    </subcellularLocation>
</comment>
<dbReference type="PANTHER" id="PTHR10009:SF18">
    <property type="entry name" value="PROTEIN YELLOW-LIKE PROTEIN"/>
    <property type="match status" value="1"/>
</dbReference>
<dbReference type="Proteomes" id="UP000077002">
    <property type="component" value="Unassembled WGS sequence"/>
</dbReference>
<dbReference type="InterPro" id="IPR011042">
    <property type="entry name" value="6-blade_b-propeller_TolB-like"/>
</dbReference>
<evidence type="ECO:0000313" key="6">
    <source>
        <dbReference type="Proteomes" id="UP000077002"/>
    </source>
</evidence>
<sequence length="276" mass="29722">MKLNVTNVLFYASLGAVTAQIPARNPVSVGPPLELMRLYFDEWPTGVAVSASGRMFSCYPLGLDYNTRYQVAELGSNNTEIPFPSAQVNSPSGGAVNYSTNPPTTTGLSDYLMSVQSVVVDPKDRLWILDTGRALLSNGTLTTSNLGGPKLVGVGLTKTTVFQSILFPPTVAYPDSYLYDVRFDLRSSLTTSGQGIAYITDSSSKVRNGIIVVDLGTGESWRYLENIPQVRPEPGFYASVWGDSVYMNAGSGMPISGVVFGADGITLSNYEDVLYF</sequence>
<feature type="chain" id="PRO_5008060749" description="Major royal jelly protein" evidence="4">
    <location>
        <begin position="20"/>
        <end position="276"/>
    </location>
</feature>
<evidence type="ECO:0000313" key="5">
    <source>
        <dbReference type="EMBL" id="OAG36715.1"/>
    </source>
</evidence>
<keyword evidence="4" id="KW-0732">Signal</keyword>
<dbReference type="Pfam" id="PF03022">
    <property type="entry name" value="MRJP"/>
    <property type="match status" value="1"/>
</dbReference>